<dbReference type="AlphaFoldDB" id="A0A3A4KJ27"/>
<evidence type="ECO:0000313" key="5">
    <source>
        <dbReference type="Proteomes" id="UP000266677"/>
    </source>
</evidence>
<evidence type="ECO:0000256" key="2">
    <source>
        <dbReference type="SAM" id="Phobius"/>
    </source>
</evidence>
<organism evidence="4 5">
    <name type="scientific">Nocardia panacis</name>
    <dbReference type="NCBI Taxonomy" id="2340916"/>
    <lineage>
        <taxon>Bacteria</taxon>
        <taxon>Bacillati</taxon>
        <taxon>Actinomycetota</taxon>
        <taxon>Actinomycetes</taxon>
        <taxon>Mycobacteriales</taxon>
        <taxon>Nocardiaceae</taxon>
        <taxon>Nocardia</taxon>
    </lineage>
</organism>
<protein>
    <recommendedName>
        <fullName evidence="6">DUF2637 domain-containing protein</fullName>
    </recommendedName>
</protein>
<dbReference type="RefSeq" id="WP_120041647.1">
    <property type="nucleotide sequence ID" value="NZ_QZFU01000019.1"/>
</dbReference>
<dbReference type="EMBL" id="QZFU01000019">
    <property type="protein sequence ID" value="RJO74882.1"/>
    <property type="molecule type" value="Genomic_DNA"/>
</dbReference>
<evidence type="ECO:0000256" key="1">
    <source>
        <dbReference type="SAM" id="MobiDB-lite"/>
    </source>
</evidence>
<accession>A0A3A4KJ27</accession>
<keyword evidence="5" id="KW-1185">Reference proteome</keyword>
<evidence type="ECO:0000313" key="4">
    <source>
        <dbReference type="EMBL" id="RJO74882.1"/>
    </source>
</evidence>
<feature type="transmembrane region" description="Helical" evidence="2">
    <location>
        <begin position="87"/>
        <end position="108"/>
    </location>
</feature>
<evidence type="ECO:0008006" key="6">
    <source>
        <dbReference type="Google" id="ProtNLM"/>
    </source>
</evidence>
<dbReference type="Proteomes" id="UP000266677">
    <property type="component" value="Unassembled WGS sequence"/>
</dbReference>
<keyword evidence="2" id="KW-0472">Membrane</keyword>
<feature type="transmembrane region" description="Helical" evidence="2">
    <location>
        <begin position="33"/>
        <end position="51"/>
    </location>
</feature>
<feature type="chain" id="PRO_5017257522" description="DUF2637 domain-containing protein" evidence="3">
    <location>
        <begin position="18"/>
        <end position="139"/>
    </location>
</feature>
<keyword evidence="3" id="KW-0732">Signal</keyword>
<name>A0A3A4KJ27_9NOCA</name>
<feature type="signal peptide" evidence="3">
    <location>
        <begin position="1"/>
        <end position="17"/>
    </location>
</feature>
<keyword evidence="2" id="KW-1133">Transmembrane helix</keyword>
<comment type="caution">
    <text evidence="4">The sequence shown here is derived from an EMBL/GenBank/DDBJ whole genome shotgun (WGS) entry which is preliminary data.</text>
</comment>
<sequence>MIAASAIALLPWSGVLAATLPATTEVRNWSMAWVGLDLLIAAGCGLTWTLLRRADPRARVSAAAVAGITAVDMWFDLVTANPGAAQAIAVLCALGESALIAACLRIALADDAGTRTEQPWNSPRHSAQSDSVSCAPNSP</sequence>
<gene>
    <name evidence="4" type="ORF">D5S18_15810</name>
</gene>
<keyword evidence="2" id="KW-0812">Transmembrane</keyword>
<dbReference type="OrthoDB" id="4948328at2"/>
<evidence type="ECO:0000256" key="3">
    <source>
        <dbReference type="SAM" id="SignalP"/>
    </source>
</evidence>
<proteinExistence type="predicted"/>
<feature type="region of interest" description="Disordered" evidence="1">
    <location>
        <begin position="115"/>
        <end position="139"/>
    </location>
</feature>
<feature type="transmembrane region" description="Helical" evidence="2">
    <location>
        <begin position="58"/>
        <end position="75"/>
    </location>
</feature>
<reference evidence="4 5" key="1">
    <citation type="submission" date="2018-09" db="EMBL/GenBank/DDBJ databases">
        <title>YIM PH21274 draft genome.</title>
        <authorList>
            <person name="Miao C."/>
        </authorList>
    </citation>
    <scope>NUCLEOTIDE SEQUENCE [LARGE SCALE GENOMIC DNA]</scope>
    <source>
        <strain evidence="4 5">YIM PH 21724</strain>
    </source>
</reference>